<dbReference type="Pfam" id="PF00144">
    <property type="entry name" value="Beta-lactamase"/>
    <property type="match status" value="1"/>
</dbReference>
<dbReference type="InterPro" id="IPR004898">
    <property type="entry name" value="Pectate_lyase_PlyH/PlyE-like"/>
</dbReference>
<comment type="function">
    <text evidence="10">Pectinolytic enzyme consist of four classes of enzymes: pectin lyase, polygalacturonase, pectin methylesterase and rhamnogalacturonase. Among pectinolytic enzymes, pectin lyase is the most important in depolymerization of pectin, since it cleaves internal glycosidic bonds of highly methylated pectins. Favors pectate, the anion, over pectin, the methyl ester.</text>
</comment>
<dbReference type="GO" id="GO:0005576">
    <property type="term" value="C:extracellular region"/>
    <property type="evidence" value="ECO:0007669"/>
    <property type="project" value="UniProtKB-SubCell"/>
</dbReference>
<dbReference type="AlphaFoldDB" id="A0AAI9ZK93"/>
<comment type="catalytic activity">
    <reaction evidence="1">
        <text>Eliminative cleavage of (1-&gt;4)-alpha-D-galacturonan to give oligosaccharides with 4-deoxy-alpha-D-galact-4-enuronosyl groups at their non-reducing ends.</text>
        <dbReference type="EC" id="4.2.2.2"/>
    </reaction>
</comment>
<keyword evidence="7 13" id="KW-0732">Signal</keyword>
<gene>
    <name evidence="15" type="ORF">BDP81DRAFT_396921</name>
</gene>
<dbReference type="InterPro" id="IPR012334">
    <property type="entry name" value="Pectin_lyas_fold"/>
</dbReference>
<dbReference type="GO" id="GO:0030570">
    <property type="term" value="F:pectate lyase activity"/>
    <property type="evidence" value="ECO:0007669"/>
    <property type="project" value="UniProtKB-EC"/>
</dbReference>
<feature type="compositionally biased region" description="Gly residues" evidence="12">
    <location>
        <begin position="71"/>
        <end position="83"/>
    </location>
</feature>
<evidence type="ECO:0000256" key="7">
    <source>
        <dbReference type="ARBA" id="ARBA00022729"/>
    </source>
</evidence>
<proteinExistence type="inferred from homology"/>
<evidence type="ECO:0000256" key="3">
    <source>
        <dbReference type="ARBA" id="ARBA00004613"/>
    </source>
</evidence>
<comment type="subcellular location">
    <subcellularLocation>
        <location evidence="3">Secreted</location>
    </subcellularLocation>
</comment>
<dbReference type="Gene3D" id="3.40.710.10">
    <property type="entry name" value="DD-peptidase/beta-lactamase superfamily"/>
    <property type="match status" value="1"/>
</dbReference>
<dbReference type="SUPFAM" id="SSF51126">
    <property type="entry name" value="Pectin lyase-like"/>
    <property type="match status" value="1"/>
</dbReference>
<dbReference type="EMBL" id="JAHMHQ010000017">
    <property type="protein sequence ID" value="KAK1633538.1"/>
    <property type="molecule type" value="Genomic_DNA"/>
</dbReference>
<keyword evidence="6" id="KW-0964">Secreted</keyword>
<dbReference type="Gene3D" id="2.160.20.10">
    <property type="entry name" value="Single-stranded right-handed beta-helix, Pectin lyase-like"/>
    <property type="match status" value="1"/>
</dbReference>
<dbReference type="GeneID" id="85473116"/>
<comment type="caution">
    <text evidence="15">The sequence shown here is derived from an EMBL/GenBank/DDBJ whole genome shotgun (WGS) entry which is preliminary data.</text>
</comment>
<dbReference type="GO" id="GO:0045490">
    <property type="term" value="P:pectin catabolic process"/>
    <property type="evidence" value="ECO:0007669"/>
    <property type="project" value="TreeGrafter"/>
</dbReference>
<protein>
    <recommendedName>
        <fullName evidence="11">Probable pectate lyase F</fullName>
        <ecNumber evidence="5">4.2.2.2</ecNumber>
    </recommendedName>
</protein>
<dbReference type="InterPro" id="IPR012338">
    <property type="entry name" value="Beta-lactam/transpept-like"/>
</dbReference>
<evidence type="ECO:0000259" key="14">
    <source>
        <dbReference type="Pfam" id="PF00144"/>
    </source>
</evidence>
<feature type="chain" id="PRO_5042536441" description="Probable pectate lyase F" evidence="13">
    <location>
        <begin position="21"/>
        <end position="839"/>
    </location>
</feature>
<evidence type="ECO:0000313" key="15">
    <source>
        <dbReference type="EMBL" id="KAK1633538.1"/>
    </source>
</evidence>
<evidence type="ECO:0000256" key="5">
    <source>
        <dbReference type="ARBA" id="ARBA00012272"/>
    </source>
</evidence>
<comment type="cofactor">
    <cofactor evidence="2">
        <name>Ca(2+)</name>
        <dbReference type="ChEBI" id="CHEBI:29108"/>
    </cofactor>
</comment>
<feature type="domain" description="Beta-lactamase-related" evidence="14">
    <location>
        <begin position="511"/>
        <end position="776"/>
    </location>
</feature>
<evidence type="ECO:0000256" key="1">
    <source>
        <dbReference type="ARBA" id="ARBA00000695"/>
    </source>
</evidence>
<dbReference type="InterPro" id="IPR001466">
    <property type="entry name" value="Beta-lactam-related"/>
</dbReference>
<dbReference type="PANTHER" id="PTHR33407">
    <property type="entry name" value="PECTATE LYASE F-RELATED"/>
    <property type="match status" value="1"/>
</dbReference>
<dbReference type="EC" id="4.2.2.2" evidence="5"/>
<evidence type="ECO:0000256" key="10">
    <source>
        <dbReference type="ARBA" id="ARBA00025679"/>
    </source>
</evidence>
<dbReference type="Pfam" id="PF03211">
    <property type="entry name" value="Pectate_lyase"/>
    <property type="match status" value="1"/>
</dbReference>
<sequence>MYIRNNLLVLALCLSTLGLASPTTNSKSGSKTSHKGGSSKGGSKTSHKGGSSKGGKTHSSLPAHAPSSGSAAGGGAGTGGGGSAADNGTTSGGANTELQTTFPTAKGSQNIAAVKTIAAHQSFDGGMVMWDRSPSTCKGQTEGGNKDAVFILEEGATISNVIIGPNNGEGIHCLGSCTINNVWFQKVCEDAITFRQTSGTSYVNGGGAQDAADKVLQHNGGGTVAVKNYFCKNCSKMYRSCGNCKTQVARHSTFDNIRLDGGKVLSGVNGNLGDGTIVRDSCVLGGTQANDTSADVQTYFNLDGSAHDDKVKSLIGEGYRLISLSNYGTAPDAKYAVVWLCGLNNPYAFDNATNGIDMVVKDFNMCGSPSDRLYCVLGHENVGNQMSTIFYSSGNYTIDYPKIYESETAKRFWRPSRLFRSDDHVVTPQFVDTSVGKWVAMNDLTTEELASQIESQKQQGLHPIDLQGGGSGQDIRFAVIFAESDVPEARKWIATGSFTGFKDNAGATTAFDAAMQTWMKKNGVRQAQLAIASNGSTIAERRYTWAESDRPIVETDDVFLLASVSKIFVHAAIFNLIEAGKLNYSTAAYPLYGYNEPADARAKDITIDHLLAHTSGYNRDTSGDPNFLFREIAMDLLNGTRAATLRDVIEYQVARPLDFAPGTDYAYSNYGTMLLSYIVSNITATPYLDFLKANILGDLDVRLYETAAKKHAGDRIVQDSKYTGYDPREPQAYRLVPGPYGDDGAIKEECAGAFSLAASAGTVARFIGSHAVSGTGGRAPFAERDGTLVGARTFASSRPDVDWALTINTREYISETEFDDLRYWKIPFVLRTLRWRRGR</sequence>
<dbReference type="RefSeq" id="XP_060442145.1">
    <property type="nucleotide sequence ID" value="XM_060588254.1"/>
</dbReference>
<evidence type="ECO:0000256" key="4">
    <source>
        <dbReference type="ARBA" id="ARBA00006463"/>
    </source>
</evidence>
<feature type="signal peptide" evidence="13">
    <location>
        <begin position="1"/>
        <end position="20"/>
    </location>
</feature>
<dbReference type="Proteomes" id="UP001243989">
    <property type="component" value="Unassembled WGS sequence"/>
</dbReference>
<name>A0AAI9ZK93_9PEZI</name>
<evidence type="ECO:0000256" key="6">
    <source>
        <dbReference type="ARBA" id="ARBA00022525"/>
    </source>
</evidence>
<evidence type="ECO:0000313" key="16">
    <source>
        <dbReference type="Proteomes" id="UP001243989"/>
    </source>
</evidence>
<dbReference type="SUPFAM" id="SSF56601">
    <property type="entry name" value="beta-lactamase/transpeptidase-like"/>
    <property type="match status" value="1"/>
</dbReference>
<keyword evidence="8" id="KW-0106">Calcium</keyword>
<reference evidence="15" key="1">
    <citation type="submission" date="2021-06" db="EMBL/GenBank/DDBJ databases">
        <title>Comparative genomics, transcriptomics and evolutionary studies reveal genomic signatures of adaptation to plant cell wall in hemibiotrophic fungi.</title>
        <authorList>
            <consortium name="DOE Joint Genome Institute"/>
            <person name="Baroncelli R."/>
            <person name="Diaz J.F."/>
            <person name="Benocci T."/>
            <person name="Peng M."/>
            <person name="Battaglia E."/>
            <person name="Haridas S."/>
            <person name="Andreopoulos W."/>
            <person name="Labutti K."/>
            <person name="Pangilinan J."/>
            <person name="Floch G.L."/>
            <person name="Makela M.R."/>
            <person name="Henrissat B."/>
            <person name="Grigoriev I.V."/>
            <person name="Crouch J.A."/>
            <person name="De Vries R.P."/>
            <person name="Sukno S.A."/>
            <person name="Thon M.R."/>
        </authorList>
    </citation>
    <scope>NUCLEOTIDE SEQUENCE</scope>
    <source>
        <strain evidence="15">CBS 102054</strain>
    </source>
</reference>
<organism evidence="15 16">
    <name type="scientific">Colletotrichum phormii</name>
    <dbReference type="NCBI Taxonomy" id="359342"/>
    <lineage>
        <taxon>Eukaryota</taxon>
        <taxon>Fungi</taxon>
        <taxon>Dikarya</taxon>
        <taxon>Ascomycota</taxon>
        <taxon>Pezizomycotina</taxon>
        <taxon>Sordariomycetes</taxon>
        <taxon>Hypocreomycetidae</taxon>
        <taxon>Glomerellales</taxon>
        <taxon>Glomerellaceae</taxon>
        <taxon>Colletotrichum</taxon>
        <taxon>Colletotrichum acutatum species complex</taxon>
    </lineage>
</organism>
<dbReference type="InterPro" id="IPR049511">
    <property type="entry name" value="PGH-like_rpt"/>
</dbReference>
<evidence type="ECO:0000256" key="2">
    <source>
        <dbReference type="ARBA" id="ARBA00001913"/>
    </source>
</evidence>
<evidence type="ECO:0000256" key="13">
    <source>
        <dbReference type="SAM" id="SignalP"/>
    </source>
</evidence>
<dbReference type="InterPro" id="IPR011050">
    <property type="entry name" value="Pectin_lyase_fold/virulence"/>
</dbReference>
<evidence type="ECO:0000256" key="11">
    <source>
        <dbReference type="ARBA" id="ARBA00039895"/>
    </source>
</evidence>
<dbReference type="PANTHER" id="PTHR33407:SF9">
    <property type="entry name" value="PECTATE LYASE F-RELATED"/>
    <property type="match status" value="1"/>
</dbReference>
<accession>A0AAI9ZK93</accession>
<feature type="compositionally biased region" description="Low complexity" evidence="12">
    <location>
        <begin position="84"/>
        <end position="96"/>
    </location>
</feature>
<keyword evidence="9 15" id="KW-0456">Lyase</keyword>
<dbReference type="Pfam" id="PF17660">
    <property type="entry name" value="BTRD1"/>
    <property type="match status" value="2"/>
</dbReference>
<feature type="region of interest" description="Disordered" evidence="12">
    <location>
        <begin position="21"/>
        <end position="104"/>
    </location>
</feature>
<evidence type="ECO:0000256" key="12">
    <source>
        <dbReference type="SAM" id="MobiDB-lite"/>
    </source>
</evidence>
<keyword evidence="16" id="KW-1185">Reference proteome</keyword>
<evidence type="ECO:0000256" key="9">
    <source>
        <dbReference type="ARBA" id="ARBA00023239"/>
    </source>
</evidence>
<comment type="similarity">
    <text evidence="4">Belongs to the polysaccharide lyase 3 family.</text>
</comment>
<evidence type="ECO:0000256" key="8">
    <source>
        <dbReference type="ARBA" id="ARBA00022837"/>
    </source>
</evidence>